<dbReference type="InterPro" id="IPR008391">
    <property type="entry name" value="AXE1_dom"/>
</dbReference>
<dbReference type="Proteomes" id="UP001521150">
    <property type="component" value="Unassembled WGS sequence"/>
</dbReference>
<proteinExistence type="predicted"/>
<dbReference type="RefSeq" id="WP_233733642.1">
    <property type="nucleotide sequence ID" value="NZ_JAJVCN010000004.1"/>
</dbReference>
<name>A0ABS8ZXK8_9PSEU</name>
<evidence type="ECO:0000313" key="3">
    <source>
        <dbReference type="Proteomes" id="UP001521150"/>
    </source>
</evidence>
<feature type="domain" description="Acetyl xylan esterase" evidence="1">
    <location>
        <begin position="12"/>
        <end position="82"/>
    </location>
</feature>
<dbReference type="Gene3D" id="3.40.50.1820">
    <property type="entry name" value="alpha/beta hydrolase"/>
    <property type="match status" value="1"/>
</dbReference>
<protein>
    <submittedName>
        <fullName evidence="2">Acetylxylan esterase</fullName>
    </submittedName>
</protein>
<dbReference type="Pfam" id="PF05448">
    <property type="entry name" value="AXE1"/>
    <property type="match status" value="1"/>
</dbReference>
<sequence length="91" mass="10040">MRDPENAAITVPLPDDFESFWAETLKSVPDLDTSMTYVPALSTQEVAVYDVRYTSYADVRVAGWYAVPRVDGRFPALVNWACRSGGHAQGA</sequence>
<reference evidence="2 3" key="1">
    <citation type="submission" date="2021-12" db="EMBL/GenBank/DDBJ databases">
        <title>Genome sequence of Kibdelosporangium philippinense ATCC 49844.</title>
        <authorList>
            <person name="Fedorov E.A."/>
            <person name="Omeragic M."/>
            <person name="Shalygina K.F."/>
            <person name="Maclea K.S."/>
        </authorList>
    </citation>
    <scope>NUCLEOTIDE SEQUENCE [LARGE SCALE GENOMIC DNA]</scope>
    <source>
        <strain evidence="2 3">ATCC 49844</strain>
    </source>
</reference>
<gene>
    <name evidence="2" type="ORF">LWC34_51870</name>
</gene>
<dbReference type="InterPro" id="IPR029058">
    <property type="entry name" value="AB_hydrolase_fold"/>
</dbReference>
<organism evidence="2 3">
    <name type="scientific">Kibdelosporangium philippinense</name>
    <dbReference type="NCBI Taxonomy" id="211113"/>
    <lineage>
        <taxon>Bacteria</taxon>
        <taxon>Bacillati</taxon>
        <taxon>Actinomycetota</taxon>
        <taxon>Actinomycetes</taxon>
        <taxon>Pseudonocardiales</taxon>
        <taxon>Pseudonocardiaceae</taxon>
        <taxon>Kibdelosporangium</taxon>
    </lineage>
</organism>
<dbReference type="EMBL" id="JAJVCN010000004">
    <property type="protein sequence ID" value="MCE7011253.1"/>
    <property type="molecule type" value="Genomic_DNA"/>
</dbReference>
<evidence type="ECO:0000259" key="1">
    <source>
        <dbReference type="Pfam" id="PF05448"/>
    </source>
</evidence>
<evidence type="ECO:0000313" key="2">
    <source>
        <dbReference type="EMBL" id="MCE7011253.1"/>
    </source>
</evidence>
<keyword evidence="3" id="KW-1185">Reference proteome</keyword>
<accession>A0ABS8ZXK8</accession>
<comment type="caution">
    <text evidence="2">The sequence shown here is derived from an EMBL/GenBank/DDBJ whole genome shotgun (WGS) entry which is preliminary data.</text>
</comment>